<dbReference type="EMBL" id="OM368290">
    <property type="protein sequence ID" value="UNO54012.1"/>
    <property type="molecule type" value="Genomic_DNA"/>
</dbReference>
<organism evidence="2">
    <name type="scientific">Haemaphysalis colasbelcouri</name>
    <dbReference type="NCBI Taxonomy" id="2926932"/>
    <lineage>
        <taxon>Eukaryota</taxon>
        <taxon>Metazoa</taxon>
        <taxon>Ecdysozoa</taxon>
        <taxon>Arthropoda</taxon>
        <taxon>Chelicerata</taxon>
        <taxon>Arachnida</taxon>
        <taxon>Acari</taxon>
        <taxon>Parasitiformes</taxon>
        <taxon>Ixodida</taxon>
        <taxon>Ixodoidea</taxon>
        <taxon>Ixodidae</taxon>
        <taxon>Haemaphysalinae</taxon>
        <taxon>Haemaphysalis</taxon>
    </lineage>
</organism>
<name>A0A976R6S2_9ACAR</name>
<gene>
    <name evidence="2" type="primary">ND6</name>
</gene>
<evidence type="ECO:0000256" key="1">
    <source>
        <dbReference type="SAM" id="Phobius"/>
    </source>
</evidence>
<feature type="transmembrane region" description="Helical" evidence="1">
    <location>
        <begin position="79"/>
        <end position="99"/>
    </location>
</feature>
<keyword evidence="2" id="KW-0496">Mitochondrion</keyword>
<keyword evidence="1" id="KW-1133">Transmembrane helix</keyword>
<dbReference type="AlphaFoldDB" id="A0A976R6S2"/>
<dbReference type="CTD" id="4541"/>
<sequence>MKMIMFMSVTLMMMSHPMMMLMSIMLLTLFLSMTFYYCSQLAIVSMIMILLILGGMLVIFMYMISLCPNKKINFNKNSIIMGLIILMTSKNFFLMKFEISNFIKMYSNNSMNLLLLMMMYLIISLTVVMKISNSNQMPVKMN</sequence>
<geneLocation type="mitochondrion" evidence="2"/>
<keyword evidence="1" id="KW-0812">Transmembrane</keyword>
<feature type="transmembrane region" description="Helical" evidence="1">
    <location>
        <begin position="111"/>
        <end position="131"/>
    </location>
</feature>
<accession>A0A976R6S2</accession>
<dbReference type="RefSeq" id="YP_010329477.1">
    <property type="nucleotide sequence ID" value="NC_062164.1"/>
</dbReference>
<protein>
    <submittedName>
        <fullName evidence="2">NADH dehydrogenase subunit 6</fullName>
    </submittedName>
</protein>
<proteinExistence type="predicted"/>
<evidence type="ECO:0000313" key="2">
    <source>
        <dbReference type="EMBL" id="UNO54012.1"/>
    </source>
</evidence>
<dbReference type="GeneID" id="71475172"/>
<feature type="transmembrane region" description="Helical" evidence="1">
    <location>
        <begin position="44"/>
        <end position="67"/>
    </location>
</feature>
<reference evidence="2" key="1">
    <citation type="submission" date="2022-01" db="EMBL/GenBank/DDBJ databases">
        <authorList>
            <person name="Tian J."/>
            <person name="Hou X."/>
            <person name="Ge M."/>
            <person name="Xu H."/>
            <person name="Yu B."/>
            <person name="Liu J."/>
            <person name="Shao R."/>
            <person name="Holmes E.C."/>
            <person name="Lei C."/>
            <person name="Shi M."/>
        </authorList>
    </citation>
    <scope>NUCLEOTIDE SEQUENCE</scope>
    <source>
        <strain evidence="2">Y1</strain>
    </source>
</reference>
<keyword evidence="1" id="KW-0472">Membrane</keyword>